<organism evidence="2 3">
    <name type="scientific">Elysia chlorotica</name>
    <name type="common">Eastern emerald elysia</name>
    <name type="synonym">Sea slug</name>
    <dbReference type="NCBI Taxonomy" id="188477"/>
    <lineage>
        <taxon>Eukaryota</taxon>
        <taxon>Metazoa</taxon>
        <taxon>Spiralia</taxon>
        <taxon>Lophotrochozoa</taxon>
        <taxon>Mollusca</taxon>
        <taxon>Gastropoda</taxon>
        <taxon>Heterobranchia</taxon>
        <taxon>Euthyneura</taxon>
        <taxon>Panpulmonata</taxon>
        <taxon>Sacoglossa</taxon>
        <taxon>Placobranchoidea</taxon>
        <taxon>Plakobranchidae</taxon>
        <taxon>Elysia</taxon>
    </lineage>
</organism>
<dbReference type="PANTHER" id="PTHR31389">
    <property type="entry name" value="LD39211P"/>
    <property type="match status" value="1"/>
</dbReference>
<dbReference type="InterPro" id="IPR012444">
    <property type="entry name" value="DUF1647"/>
</dbReference>
<dbReference type="EMBL" id="RQTK01000933">
    <property type="protein sequence ID" value="RUS73465.1"/>
    <property type="molecule type" value="Genomic_DNA"/>
</dbReference>
<dbReference type="PANTHER" id="PTHR31389:SF4">
    <property type="entry name" value="LD39211P"/>
    <property type="match status" value="1"/>
</dbReference>
<name>A0A433SW24_ELYCH</name>
<evidence type="ECO:0000256" key="1">
    <source>
        <dbReference type="SAM" id="Phobius"/>
    </source>
</evidence>
<accession>A0A433SW24</accession>
<keyword evidence="1" id="KW-1133">Transmembrane helix</keyword>
<protein>
    <submittedName>
        <fullName evidence="2">Uncharacterized protein</fullName>
    </submittedName>
</protein>
<dbReference type="Proteomes" id="UP000271974">
    <property type="component" value="Unassembled WGS sequence"/>
</dbReference>
<evidence type="ECO:0000313" key="3">
    <source>
        <dbReference type="Proteomes" id="UP000271974"/>
    </source>
</evidence>
<keyword evidence="1" id="KW-0812">Transmembrane</keyword>
<comment type="caution">
    <text evidence="2">The sequence shown here is derived from an EMBL/GenBank/DDBJ whole genome shotgun (WGS) entry which is preliminary data.</text>
</comment>
<feature type="transmembrane region" description="Helical" evidence="1">
    <location>
        <begin position="14"/>
        <end position="32"/>
    </location>
</feature>
<sequence>MTGRSAVDRMKTKNFYMVLALAVVSTVSLWILTSTFTSLQTIVTKTHSGIKRASSNMQITVEEALTVDPTYLHSLGLASRDSPDSKAGKGSGSASFMVEIPTQRTTNGTPVIATAAAPDKFGEVASLMKSVHSLLPGYTMVVYDLGLSTADQALLGKHCNSSWNCEVVLFSFEKYPSHVKYLNLRSYRPLCIQETLNKFGAVVWVDDGLYFTSPNLSQVILRAKDSGIQGWPIKDPTSAFTHPKTFEFFHTDQKSYYFQHAVESSHLVLYNSQRLATELMLPWVKCALVEMCISPPGAQDKGCNYFRKPLFRYTGCHRYDMSALNIILGGMFDFEERPYASQDQLFGSLLQDRLRAENKTLPQNQFRMSVGRQLKMR</sequence>
<dbReference type="OrthoDB" id="6414280at2759"/>
<gene>
    <name evidence="2" type="ORF">EGW08_018775</name>
</gene>
<keyword evidence="3" id="KW-1185">Reference proteome</keyword>
<proteinExistence type="predicted"/>
<dbReference type="AlphaFoldDB" id="A0A433SW24"/>
<dbReference type="Pfam" id="PF07801">
    <property type="entry name" value="DUF1647"/>
    <property type="match status" value="1"/>
</dbReference>
<evidence type="ECO:0000313" key="2">
    <source>
        <dbReference type="EMBL" id="RUS73465.1"/>
    </source>
</evidence>
<keyword evidence="1" id="KW-0472">Membrane</keyword>
<reference evidence="2 3" key="1">
    <citation type="submission" date="2019-01" db="EMBL/GenBank/DDBJ databases">
        <title>A draft genome assembly of the solar-powered sea slug Elysia chlorotica.</title>
        <authorList>
            <person name="Cai H."/>
            <person name="Li Q."/>
            <person name="Fang X."/>
            <person name="Li J."/>
            <person name="Curtis N.E."/>
            <person name="Altenburger A."/>
            <person name="Shibata T."/>
            <person name="Feng M."/>
            <person name="Maeda T."/>
            <person name="Schwartz J.A."/>
            <person name="Shigenobu S."/>
            <person name="Lundholm N."/>
            <person name="Nishiyama T."/>
            <person name="Yang H."/>
            <person name="Hasebe M."/>
            <person name="Li S."/>
            <person name="Pierce S.K."/>
            <person name="Wang J."/>
        </authorList>
    </citation>
    <scope>NUCLEOTIDE SEQUENCE [LARGE SCALE GENOMIC DNA]</scope>
    <source>
        <strain evidence="2">EC2010</strain>
        <tissue evidence="2">Whole organism of an adult</tissue>
    </source>
</reference>
<dbReference type="STRING" id="188477.A0A433SW24"/>